<evidence type="ECO:0000313" key="2">
    <source>
        <dbReference type="Proteomes" id="UP000001542"/>
    </source>
</evidence>
<dbReference type="KEGG" id="tva:5467256"/>
<dbReference type="SMR" id="A2DCT2"/>
<evidence type="ECO:0000313" key="1">
    <source>
        <dbReference type="EMBL" id="EAY21706.1"/>
    </source>
</evidence>
<keyword evidence="2" id="KW-1185">Reference proteome</keyword>
<dbReference type="OrthoDB" id="10610819at2759"/>
<dbReference type="InParanoid" id="A2DCT2"/>
<sequence>MQESEGSPPLLAAALASFDIRYGVRIVHEWYPNHGKLPIALIELLKLTLSNVHRQEDNAFSQFLTSTTDIPSLNLFIVSSFFIIPQKKEKIYYNVSLILNRNQIDTTKFISNIEDTCKEIAIFAKTTLNSNLPINKLNILIQHANEVFEVLSKAGIKTLPDFSIHPTETPFLSLILSAHFHSQMNTIIESNNPDEAYKIAVFLAHFTLSQILETAPLEYLPAPIQGLSIQTISRQVATPEEILLTFKTPTTLIRLPEMQVIFSPYQDLQERSYGDYLVALPLENPEKEQRIAHVKAQYRELLNNATRYPWALATMSIMMQMPPESLNLICQLQLNNVVTLALSLIAVVQEKLDKGSLPFLSQDDVNDSIRILKLTGKEDLNMVASIAQIFDSSIQRKLFSYRKDSQFF</sequence>
<dbReference type="PROSITE" id="PS51835">
    <property type="entry name" value="DENN_C9ORF72"/>
    <property type="match status" value="1"/>
</dbReference>
<dbReference type="VEuPathDB" id="TrichDB:TVAG_237320"/>
<accession>A2DCT2</accession>
<dbReference type="GO" id="GO:0005085">
    <property type="term" value="F:guanyl-nucleotide exchange factor activity"/>
    <property type="evidence" value="ECO:0007669"/>
    <property type="project" value="InterPro"/>
</dbReference>
<dbReference type="AlphaFoldDB" id="A2DCT2"/>
<dbReference type="RefSeq" id="XP_001582692.1">
    <property type="nucleotide sequence ID" value="XM_001582642.1"/>
</dbReference>
<dbReference type="Proteomes" id="UP000001542">
    <property type="component" value="Unassembled WGS sequence"/>
</dbReference>
<dbReference type="Pfam" id="PF15019">
    <property type="entry name" value="C9orf72-like"/>
    <property type="match status" value="1"/>
</dbReference>
<reference evidence="1" key="1">
    <citation type="submission" date="2006-10" db="EMBL/GenBank/DDBJ databases">
        <authorList>
            <person name="Amadeo P."/>
            <person name="Zhao Q."/>
            <person name="Wortman J."/>
            <person name="Fraser-Liggett C."/>
            <person name="Carlton J."/>
        </authorList>
    </citation>
    <scope>NUCLEOTIDE SEQUENCE</scope>
    <source>
        <strain evidence="1">G3</strain>
    </source>
</reference>
<dbReference type="VEuPathDB" id="TrichDB:TVAGG3_0606950"/>
<gene>
    <name evidence="1" type="ORF">TVAG_237320</name>
</gene>
<dbReference type="PANTHER" id="PTHR31855:SF2">
    <property type="entry name" value="GUANINE NUCLEOTIDE EXCHANGE FACTOR C9ORF72"/>
    <property type="match status" value="1"/>
</dbReference>
<proteinExistence type="predicted"/>
<name>A2DCT2_TRIV3</name>
<protein>
    <submittedName>
        <fullName evidence="1">Uncharacterized protein</fullName>
    </submittedName>
</protein>
<dbReference type="InterPro" id="IPR027819">
    <property type="entry name" value="C9orf72"/>
</dbReference>
<organism evidence="1 2">
    <name type="scientific">Trichomonas vaginalis (strain ATCC PRA-98 / G3)</name>
    <dbReference type="NCBI Taxonomy" id="412133"/>
    <lineage>
        <taxon>Eukaryota</taxon>
        <taxon>Metamonada</taxon>
        <taxon>Parabasalia</taxon>
        <taxon>Trichomonadida</taxon>
        <taxon>Trichomonadidae</taxon>
        <taxon>Trichomonas</taxon>
    </lineage>
</organism>
<dbReference type="EMBL" id="DS113188">
    <property type="protein sequence ID" value="EAY21706.1"/>
    <property type="molecule type" value="Genomic_DNA"/>
</dbReference>
<reference evidence="1" key="2">
    <citation type="journal article" date="2007" name="Science">
        <title>Draft genome sequence of the sexually transmitted pathogen Trichomonas vaginalis.</title>
        <authorList>
            <person name="Carlton J.M."/>
            <person name="Hirt R.P."/>
            <person name="Silva J.C."/>
            <person name="Delcher A.L."/>
            <person name="Schatz M."/>
            <person name="Zhao Q."/>
            <person name="Wortman J.R."/>
            <person name="Bidwell S.L."/>
            <person name="Alsmark U.C.M."/>
            <person name="Besteiro S."/>
            <person name="Sicheritz-Ponten T."/>
            <person name="Noel C.J."/>
            <person name="Dacks J.B."/>
            <person name="Foster P.G."/>
            <person name="Simillion C."/>
            <person name="Van de Peer Y."/>
            <person name="Miranda-Saavedra D."/>
            <person name="Barton G.J."/>
            <person name="Westrop G.D."/>
            <person name="Mueller S."/>
            <person name="Dessi D."/>
            <person name="Fiori P.L."/>
            <person name="Ren Q."/>
            <person name="Paulsen I."/>
            <person name="Zhang H."/>
            <person name="Bastida-Corcuera F.D."/>
            <person name="Simoes-Barbosa A."/>
            <person name="Brown M.T."/>
            <person name="Hayes R.D."/>
            <person name="Mukherjee M."/>
            <person name="Okumura C.Y."/>
            <person name="Schneider R."/>
            <person name="Smith A.J."/>
            <person name="Vanacova S."/>
            <person name="Villalvazo M."/>
            <person name="Haas B.J."/>
            <person name="Pertea M."/>
            <person name="Feldblyum T.V."/>
            <person name="Utterback T.R."/>
            <person name="Shu C.L."/>
            <person name="Osoegawa K."/>
            <person name="de Jong P.J."/>
            <person name="Hrdy I."/>
            <person name="Horvathova L."/>
            <person name="Zubacova Z."/>
            <person name="Dolezal P."/>
            <person name="Malik S.B."/>
            <person name="Logsdon J.M. Jr."/>
            <person name="Henze K."/>
            <person name="Gupta A."/>
            <person name="Wang C.C."/>
            <person name="Dunne R.L."/>
            <person name="Upcroft J.A."/>
            <person name="Upcroft P."/>
            <person name="White O."/>
            <person name="Salzberg S.L."/>
            <person name="Tang P."/>
            <person name="Chiu C.-H."/>
            <person name="Lee Y.-S."/>
            <person name="Embley T.M."/>
            <person name="Coombs G.H."/>
            <person name="Mottram J.C."/>
            <person name="Tachezy J."/>
            <person name="Fraser-Liggett C.M."/>
            <person name="Johnson P.J."/>
        </authorList>
    </citation>
    <scope>NUCLEOTIDE SEQUENCE [LARGE SCALE GENOMIC DNA]</scope>
    <source>
        <strain evidence="1">G3</strain>
    </source>
</reference>
<dbReference type="PANTHER" id="PTHR31855">
    <property type="entry name" value="GUANINE NUCLEOTIDE EXCHANGE C9ORF72"/>
    <property type="match status" value="1"/>
</dbReference>